<comment type="cofactor">
    <cofactor evidence="1 8">
        <name>FAD</name>
        <dbReference type="ChEBI" id="CHEBI:57692"/>
    </cofactor>
</comment>
<dbReference type="GO" id="GO:0022900">
    <property type="term" value="P:electron transport chain"/>
    <property type="evidence" value="ECO:0000318"/>
    <property type="project" value="GO_Central"/>
</dbReference>
<evidence type="ECO:0000259" key="9">
    <source>
        <dbReference type="PROSITE" id="PS51379"/>
    </source>
</evidence>
<keyword evidence="8" id="KW-0830">Ubiquinone</keyword>
<dbReference type="SUPFAM" id="SSF54862">
    <property type="entry name" value="4Fe-4S ferredoxins"/>
    <property type="match status" value="1"/>
</dbReference>
<dbReference type="InterPro" id="IPR017900">
    <property type="entry name" value="4Fe4S_Fe_S_CS"/>
</dbReference>
<proteinExistence type="predicted"/>
<dbReference type="SUPFAM" id="SSF51905">
    <property type="entry name" value="FAD/NAD(P)-binding domain"/>
    <property type="match status" value="1"/>
</dbReference>
<dbReference type="GO" id="GO:0004174">
    <property type="term" value="F:electron-transferring-flavoprotein dehydrogenase activity"/>
    <property type="evidence" value="ECO:0000318"/>
    <property type="project" value="GO_Central"/>
</dbReference>
<dbReference type="AlphaFoldDB" id="Q7NG12"/>
<dbReference type="Proteomes" id="UP000000557">
    <property type="component" value="Chromosome"/>
</dbReference>
<evidence type="ECO:0000313" key="10">
    <source>
        <dbReference type="EMBL" id="BAC91303.1"/>
    </source>
</evidence>
<evidence type="ECO:0000256" key="5">
    <source>
        <dbReference type="ARBA" id="ARBA00023002"/>
    </source>
</evidence>
<comment type="catalytic activity">
    <reaction evidence="8">
        <text>a ubiquinone + reduced [electron-transfer flavoprotein] = a ubiquinol + oxidized [electron-transfer flavoprotein] + H(+)</text>
        <dbReference type="Rhea" id="RHEA:24052"/>
        <dbReference type="Rhea" id="RHEA-COMP:9565"/>
        <dbReference type="Rhea" id="RHEA-COMP:9566"/>
        <dbReference type="Rhea" id="RHEA-COMP:10685"/>
        <dbReference type="Rhea" id="RHEA-COMP:10686"/>
        <dbReference type="ChEBI" id="CHEBI:15378"/>
        <dbReference type="ChEBI" id="CHEBI:16389"/>
        <dbReference type="ChEBI" id="CHEBI:17976"/>
        <dbReference type="ChEBI" id="CHEBI:57692"/>
        <dbReference type="ChEBI" id="CHEBI:58307"/>
        <dbReference type="EC" id="1.5.5.1"/>
    </reaction>
</comment>
<evidence type="ECO:0000313" key="11">
    <source>
        <dbReference type="Proteomes" id="UP000000557"/>
    </source>
</evidence>
<dbReference type="HOGENOM" id="CLU_009667_4_1_3"/>
<evidence type="ECO:0000256" key="1">
    <source>
        <dbReference type="ARBA" id="ARBA00001974"/>
    </source>
</evidence>
<dbReference type="GO" id="GO:0046872">
    <property type="term" value="F:metal ion binding"/>
    <property type="evidence" value="ECO:0007669"/>
    <property type="project" value="UniProtKB-KW"/>
</dbReference>
<dbReference type="PROSITE" id="PS51379">
    <property type="entry name" value="4FE4S_FER_2"/>
    <property type="match status" value="1"/>
</dbReference>
<dbReference type="GO" id="GO:0051539">
    <property type="term" value="F:4 iron, 4 sulfur cluster binding"/>
    <property type="evidence" value="ECO:0007669"/>
    <property type="project" value="UniProtKB-UniRule"/>
</dbReference>
<keyword evidence="8" id="KW-0813">Transport</keyword>
<comment type="function">
    <text evidence="8">Accepts electrons from ETF and reduces ubiquinone.</text>
</comment>
<keyword evidence="11" id="KW-1185">Reference proteome</keyword>
<dbReference type="SUPFAM" id="SSF54373">
    <property type="entry name" value="FAD-linked reductases, C-terminal domain"/>
    <property type="match status" value="1"/>
</dbReference>
<keyword evidence="6 8" id="KW-0408">Iron</keyword>
<name>Q7NG12_GLOVI</name>
<organism evidence="10 11">
    <name type="scientific">Gloeobacter violaceus (strain ATCC 29082 / PCC 7421)</name>
    <dbReference type="NCBI Taxonomy" id="251221"/>
    <lineage>
        <taxon>Bacteria</taxon>
        <taxon>Bacillati</taxon>
        <taxon>Cyanobacteriota</taxon>
        <taxon>Cyanophyceae</taxon>
        <taxon>Gloeobacterales</taxon>
        <taxon>Gloeobacteraceae</taxon>
        <taxon>Gloeobacter</taxon>
    </lineage>
</organism>
<keyword evidence="8" id="KW-0249">Electron transport</keyword>
<dbReference type="Gene3D" id="3.30.9.90">
    <property type="match status" value="1"/>
</dbReference>
<accession>Q7NG12</accession>
<dbReference type="Pfam" id="PF21162">
    <property type="entry name" value="ETFQO_UQ-bd"/>
    <property type="match status" value="1"/>
</dbReference>
<dbReference type="EnsemblBacteria" id="BAC91303">
    <property type="protein sequence ID" value="BAC91303"/>
    <property type="gene ID" value="BAC91303"/>
</dbReference>
<dbReference type="PANTHER" id="PTHR10617:SF107">
    <property type="entry name" value="ELECTRON TRANSFER FLAVOPROTEIN-UBIQUINONE OXIDOREDUCTASE, MITOCHONDRIAL"/>
    <property type="match status" value="1"/>
</dbReference>
<keyword evidence="4 8" id="KW-0274">FAD</keyword>
<dbReference type="InterPro" id="IPR049398">
    <property type="entry name" value="ETF-QO/FixC_UQ-bd"/>
</dbReference>
<protein>
    <recommendedName>
        <fullName evidence="8">Electron transfer flavoprotein-ubiquinone oxidoreductase</fullName>
        <shortName evidence="8">ETF-QO</shortName>
        <ecNumber evidence="8">1.5.5.1</ecNumber>
    </recommendedName>
</protein>
<dbReference type="InterPro" id="IPR017896">
    <property type="entry name" value="4Fe4S_Fe-S-bd"/>
</dbReference>
<dbReference type="EMBL" id="BA000045">
    <property type="protein sequence ID" value="BAC91303.1"/>
    <property type="molecule type" value="Genomic_DNA"/>
</dbReference>
<keyword evidence="7 8" id="KW-0411">Iron-sulfur</keyword>
<evidence type="ECO:0000256" key="7">
    <source>
        <dbReference type="ARBA" id="ARBA00023014"/>
    </source>
</evidence>
<sequence length="572" mass="62898">MSPPIRYDLLLVGGSASNLILAHRLLDLAGKSGLPLTIALVEKSAQFGAHIVSGALTKTHVLEKVFPDFKTNGFPIEGYVTHSHLSVLGSEERWDLPHAIVPKGFRKEGHAILTLSHAIRWLAEQLQAKAKELPNVLLDVFPGFAAQEILYEDQRVAGVRVSASGDVFEDAIFAEFTCFGDKGFLSKDLVERFALRPNPQLWSVGIKEVWEVDLDCRGVVWHTLGYPILDGTFSGGFVYGLGHKKLAIGLVISLDSKNPNLNPQLRLQQFKAHPWIQELIQGGRLLKYGAAVIPEGGYYSLPTRFGVEGALLLGDALGVLDAASLSGLDKSMETGYVAAELLHGAFVDRNFEGLTERYKSAVMDGFIGQELYASRHFRRAFLENDRLLGEYLPAVCQSVDQGHPWLGSLKFGLGKPIQRSTDTFQALGLILGRISGDKIFRYTPCHENIEPAFTQPAVAVSTQARPETLLSRPDAVFFAAPRYHEGNRHIEEFDADTCRRCIAVYDRLGKPTPCIADCTAEVHRIDEAGGVRVHGMSLENCIQCRTCEIVCPSVNLRVNPTYEGSGPDFYGL</sequence>
<keyword evidence="3 8" id="KW-0479">Metal-binding</keyword>
<dbReference type="EC" id="1.5.5.1" evidence="8"/>
<dbReference type="eggNOG" id="COG1146">
    <property type="taxonomic scope" value="Bacteria"/>
</dbReference>
<feature type="domain" description="4Fe-4S ferredoxin-type" evidence="9">
    <location>
        <begin position="531"/>
        <end position="561"/>
    </location>
</feature>
<dbReference type="PROSITE" id="PS00198">
    <property type="entry name" value="4FE4S_FER_1"/>
    <property type="match status" value="1"/>
</dbReference>
<gene>
    <name evidence="10" type="ordered locus">gll3362</name>
</gene>
<reference evidence="10 11" key="2">
    <citation type="journal article" date="2003" name="DNA Res.">
        <title>Complete genome structure of Gloeobacter violaceus PCC 7421, a cyanobacterium that lacks thylakoids (supplement).</title>
        <authorList>
            <person name="Nakamura Y."/>
            <person name="Kaneko T."/>
            <person name="Sato S."/>
            <person name="Mimuro M."/>
            <person name="Miyashita H."/>
            <person name="Tsuchiya T."/>
            <person name="Sasamoto S."/>
            <person name="Watanabe A."/>
            <person name="Kawashima K."/>
            <person name="Kishida Y."/>
            <person name="Kiyokawa C."/>
            <person name="Kohara M."/>
            <person name="Matsumoto M."/>
            <person name="Matsuno A."/>
            <person name="Nakazaki N."/>
            <person name="Shimpo S."/>
            <person name="Takeuchi C."/>
            <person name="Yamada M."/>
            <person name="Tabata S."/>
        </authorList>
    </citation>
    <scope>NUCLEOTIDE SEQUENCE [LARGE SCALE GENOMIC DNA]</scope>
    <source>
        <strain evidence="11">ATCC 29082 / PCC 7421</strain>
    </source>
</reference>
<dbReference type="InterPro" id="IPR040156">
    <property type="entry name" value="ETF-QO"/>
</dbReference>
<dbReference type="RefSeq" id="WP_011143351.1">
    <property type="nucleotide sequence ID" value="NC_005125.1"/>
</dbReference>
<dbReference type="eggNOG" id="COG0644">
    <property type="taxonomic scope" value="Bacteria"/>
</dbReference>
<comment type="cofactor">
    <cofactor evidence="8">
        <name>[4Fe-4S] cluster</name>
        <dbReference type="ChEBI" id="CHEBI:49883"/>
    </cofactor>
    <text evidence="8">Binds 1 [4Fe-4S] cluster.</text>
</comment>
<evidence type="ECO:0000256" key="3">
    <source>
        <dbReference type="ARBA" id="ARBA00022723"/>
    </source>
</evidence>
<dbReference type="OrthoDB" id="9806565at2"/>
<dbReference type="PhylomeDB" id="Q7NG12"/>
<evidence type="ECO:0000256" key="8">
    <source>
        <dbReference type="RuleBase" id="RU366068"/>
    </source>
</evidence>
<keyword evidence="5 8" id="KW-0560">Oxidoreductase</keyword>
<evidence type="ECO:0000256" key="4">
    <source>
        <dbReference type="ARBA" id="ARBA00022827"/>
    </source>
</evidence>
<keyword evidence="2 8" id="KW-0285">Flavoprotein</keyword>
<dbReference type="STRING" id="251221.gene:10760873"/>
<dbReference type="InParanoid" id="Q7NG12"/>
<dbReference type="Gene3D" id="3.50.50.60">
    <property type="entry name" value="FAD/NAD(P)-binding domain"/>
    <property type="match status" value="1"/>
</dbReference>
<evidence type="ECO:0000256" key="6">
    <source>
        <dbReference type="ARBA" id="ARBA00023004"/>
    </source>
</evidence>
<reference evidence="10 11" key="1">
    <citation type="journal article" date="2003" name="DNA Res.">
        <title>Complete genome structure of Gloeobacter violaceus PCC 7421, a cyanobacterium that lacks thylakoids.</title>
        <authorList>
            <person name="Nakamura Y."/>
            <person name="Kaneko T."/>
            <person name="Sato S."/>
            <person name="Mimuro M."/>
            <person name="Miyashita H."/>
            <person name="Tsuchiya T."/>
            <person name="Sasamoto S."/>
            <person name="Watanabe A."/>
            <person name="Kawashima K."/>
            <person name="Kishida Y."/>
            <person name="Kiyokawa C."/>
            <person name="Kohara M."/>
            <person name="Matsumoto M."/>
            <person name="Matsuno A."/>
            <person name="Nakazaki N."/>
            <person name="Shimpo S."/>
            <person name="Takeuchi C."/>
            <person name="Yamada M."/>
            <person name="Tabata S."/>
        </authorList>
    </citation>
    <scope>NUCLEOTIDE SEQUENCE [LARGE SCALE GENOMIC DNA]</scope>
    <source>
        <strain evidence="11">ATCC 29082 / PCC 7421</strain>
    </source>
</reference>
<dbReference type="PANTHER" id="PTHR10617">
    <property type="entry name" value="ELECTRON TRANSFER FLAVOPROTEIN-UBIQUINONE OXIDOREDUCTASE"/>
    <property type="match status" value="1"/>
</dbReference>
<dbReference type="PATRIC" id="fig|251221.4.peg.3396"/>
<dbReference type="KEGG" id="gvi:gll3362"/>
<dbReference type="InterPro" id="IPR036188">
    <property type="entry name" value="FAD/NAD-bd_sf"/>
</dbReference>
<evidence type="ECO:0000256" key="2">
    <source>
        <dbReference type="ARBA" id="ARBA00022630"/>
    </source>
</evidence>